<dbReference type="PANTHER" id="PTHR46865">
    <property type="entry name" value="OXIDOREDUCTASE-RELATED"/>
    <property type="match status" value="1"/>
</dbReference>
<accession>A0AAV9NHN1</accession>
<dbReference type="GO" id="GO:0071949">
    <property type="term" value="F:FAD binding"/>
    <property type="evidence" value="ECO:0007669"/>
    <property type="project" value="InterPro"/>
</dbReference>
<comment type="caution">
    <text evidence="5">The sequence shown here is derived from an EMBL/GenBank/DDBJ whole genome shotgun (WGS) entry which is preliminary data.</text>
</comment>
<evidence type="ECO:0000313" key="6">
    <source>
        <dbReference type="Proteomes" id="UP001358417"/>
    </source>
</evidence>
<keyword evidence="6" id="KW-1185">Reference proteome</keyword>
<evidence type="ECO:0000256" key="3">
    <source>
        <dbReference type="ARBA" id="ARBA00023002"/>
    </source>
</evidence>
<proteinExistence type="predicted"/>
<gene>
    <name evidence="5" type="ORF">LTR84_012839</name>
</gene>
<evidence type="ECO:0000256" key="1">
    <source>
        <dbReference type="ARBA" id="ARBA00022630"/>
    </source>
</evidence>
<dbReference type="InterPro" id="IPR002938">
    <property type="entry name" value="FAD-bd"/>
</dbReference>
<dbReference type="AlphaFoldDB" id="A0AAV9NHN1"/>
<name>A0AAV9NHN1_9EURO</name>
<dbReference type="Pfam" id="PF01494">
    <property type="entry name" value="FAD_binding_3"/>
    <property type="match status" value="1"/>
</dbReference>
<protein>
    <recommendedName>
        <fullName evidence="4">FAD-binding domain-containing protein</fullName>
    </recommendedName>
</protein>
<organism evidence="5 6">
    <name type="scientific">Exophiala bonariae</name>
    <dbReference type="NCBI Taxonomy" id="1690606"/>
    <lineage>
        <taxon>Eukaryota</taxon>
        <taxon>Fungi</taxon>
        <taxon>Dikarya</taxon>
        <taxon>Ascomycota</taxon>
        <taxon>Pezizomycotina</taxon>
        <taxon>Eurotiomycetes</taxon>
        <taxon>Chaetothyriomycetidae</taxon>
        <taxon>Chaetothyriales</taxon>
        <taxon>Herpotrichiellaceae</taxon>
        <taxon>Exophiala</taxon>
    </lineage>
</organism>
<reference evidence="5 6" key="1">
    <citation type="submission" date="2023-08" db="EMBL/GenBank/DDBJ databases">
        <title>Black Yeasts Isolated from many extreme environments.</title>
        <authorList>
            <person name="Coleine C."/>
            <person name="Stajich J.E."/>
            <person name="Selbmann L."/>
        </authorList>
    </citation>
    <scope>NUCLEOTIDE SEQUENCE [LARGE SCALE GENOMIC DNA]</scope>
    <source>
        <strain evidence="5 6">CCFEE 5792</strain>
    </source>
</reference>
<feature type="domain" description="FAD-binding" evidence="4">
    <location>
        <begin position="4"/>
        <end position="329"/>
    </location>
</feature>
<dbReference type="Proteomes" id="UP001358417">
    <property type="component" value="Unassembled WGS sequence"/>
</dbReference>
<keyword evidence="1" id="KW-0285">Flavoprotein</keyword>
<dbReference type="InterPro" id="IPR051704">
    <property type="entry name" value="FAD_aromatic-hydroxylase"/>
</dbReference>
<dbReference type="SUPFAM" id="SSF51905">
    <property type="entry name" value="FAD/NAD(P)-binding domain"/>
    <property type="match status" value="1"/>
</dbReference>
<dbReference type="PRINTS" id="PR00420">
    <property type="entry name" value="RNGMNOXGNASE"/>
</dbReference>
<dbReference type="GO" id="GO:0016491">
    <property type="term" value="F:oxidoreductase activity"/>
    <property type="evidence" value="ECO:0007669"/>
    <property type="project" value="UniProtKB-KW"/>
</dbReference>
<dbReference type="RefSeq" id="XP_064707522.1">
    <property type="nucleotide sequence ID" value="XM_064856346.1"/>
</dbReference>
<dbReference type="GeneID" id="89980976"/>
<evidence type="ECO:0000256" key="2">
    <source>
        <dbReference type="ARBA" id="ARBA00022827"/>
    </source>
</evidence>
<dbReference type="EMBL" id="JAVRRD010000009">
    <property type="protein sequence ID" value="KAK5055091.1"/>
    <property type="molecule type" value="Genomic_DNA"/>
</dbReference>
<dbReference type="InterPro" id="IPR036188">
    <property type="entry name" value="FAD/NAD-bd_sf"/>
</dbReference>
<evidence type="ECO:0000259" key="4">
    <source>
        <dbReference type="Pfam" id="PF01494"/>
    </source>
</evidence>
<evidence type="ECO:0000313" key="5">
    <source>
        <dbReference type="EMBL" id="KAK5055091.1"/>
    </source>
</evidence>
<keyword evidence="2" id="KW-0274">FAD</keyword>
<keyword evidence="3" id="KW-0560">Oxidoreductase</keyword>
<dbReference type="Gene3D" id="3.50.50.60">
    <property type="entry name" value="FAD/NAD(P)-binding domain"/>
    <property type="match status" value="1"/>
</dbReference>
<dbReference type="PANTHER" id="PTHR46865:SF7">
    <property type="entry name" value="MONOOXYGENASE, PUTATIVE (AFU_ORTHOLOGUE AFUA_8G07040)-RELATED"/>
    <property type="match status" value="1"/>
</dbReference>
<sequence length="428" mass="47416">MASLKVLIVGAGVGGPATAYWLSKIPQCIITVVEVSPNLRATGQQIDLRGQGIVMMKMMGIQERVRAVLCREPGTRIINSKGQSQAYMPANTSGQGRQSVTSEYEIMRGDLNNILFEESQKKDNVTYVFDRSIENLTQDEGVIGGKVHVTFSNGTAEDYDIVIGADGVNSKTRSLMLGPSFPDPRRKLGVHVAFFTAPTIKSDPRDMTICPMPGGKVMMTRKDSPDNIRVYFMARLGCGKADEARTLSEKKAAIAAMFRGSDGFQIDRFLQNLEESPEADDLYCHHEMSVRLPEGLWSRGQVVLLGDAANGSGANGWGTTSALIQAYVLSGEIATRWEESQQTGTVWKFQEAAQEFERIIRPIIKDSPEFLPKITLPETKLGIWFVVNLLWLITTLRVDKILSFLLPSEGEQKLEYKDYFGLRSQYGV</sequence>